<comment type="subcellular location">
    <subcellularLocation>
        <location evidence="1 7">Cell membrane</location>
        <topology evidence="1 7">Multi-pass membrane protein</topology>
    </subcellularLocation>
</comment>
<feature type="domain" description="ABC transmembrane type-1" evidence="8">
    <location>
        <begin position="78"/>
        <end position="258"/>
    </location>
</feature>
<evidence type="ECO:0000256" key="2">
    <source>
        <dbReference type="ARBA" id="ARBA00022448"/>
    </source>
</evidence>
<keyword evidence="10" id="KW-1185">Reference proteome</keyword>
<comment type="similarity">
    <text evidence="7">Belongs to the binding-protein-dependent transport system permease family.</text>
</comment>
<evidence type="ECO:0000313" key="10">
    <source>
        <dbReference type="Proteomes" id="UP000236919"/>
    </source>
</evidence>
<feature type="transmembrane region" description="Helical" evidence="7">
    <location>
        <begin position="184"/>
        <end position="214"/>
    </location>
</feature>
<protein>
    <submittedName>
        <fullName evidence="9">NitT/TauT family transport system permease protein</fullName>
    </submittedName>
</protein>
<evidence type="ECO:0000256" key="6">
    <source>
        <dbReference type="ARBA" id="ARBA00023136"/>
    </source>
</evidence>
<sequence>MASKAMASNTVASKTLPSQTLPGGALRNIVPPIVLALVLILCWQGLHLATASGAISSPAATLARLVVLMGSSRFWLDVAETGTAFLWALALSIVLGIGLGVVLAWLRPVGEVMEPILVTFYSLPKVTLYPLVLLIFGLGMPAKVAFGIMHGLVPITLLTRNAISQLKPVYLRTAKVMRLSAFEAVRSVVLPAIIPELVAGIRIGFSLSLLGVLIGEMFASKRGLGFTAVNAMGLGDLDTIMAIGLFLALFAVLANGGLLSLERAIRHRSAGR</sequence>
<dbReference type="EMBL" id="PQFZ01000015">
    <property type="protein sequence ID" value="POR48379.1"/>
    <property type="molecule type" value="Genomic_DNA"/>
</dbReference>
<evidence type="ECO:0000256" key="1">
    <source>
        <dbReference type="ARBA" id="ARBA00004651"/>
    </source>
</evidence>
<keyword evidence="3" id="KW-1003">Cell membrane</keyword>
<evidence type="ECO:0000256" key="5">
    <source>
        <dbReference type="ARBA" id="ARBA00022989"/>
    </source>
</evidence>
<proteinExistence type="inferred from homology"/>
<evidence type="ECO:0000256" key="4">
    <source>
        <dbReference type="ARBA" id="ARBA00022692"/>
    </source>
</evidence>
<evidence type="ECO:0000256" key="3">
    <source>
        <dbReference type="ARBA" id="ARBA00022475"/>
    </source>
</evidence>
<organism evidence="9 10">
    <name type="scientific">Bosea psychrotolerans</name>
    <dbReference type="NCBI Taxonomy" id="1871628"/>
    <lineage>
        <taxon>Bacteria</taxon>
        <taxon>Pseudomonadati</taxon>
        <taxon>Pseudomonadota</taxon>
        <taxon>Alphaproteobacteria</taxon>
        <taxon>Hyphomicrobiales</taxon>
        <taxon>Boseaceae</taxon>
        <taxon>Bosea</taxon>
    </lineage>
</organism>
<dbReference type="PROSITE" id="PS50928">
    <property type="entry name" value="ABC_TM1"/>
    <property type="match status" value="1"/>
</dbReference>
<evidence type="ECO:0000259" key="8">
    <source>
        <dbReference type="PROSITE" id="PS50928"/>
    </source>
</evidence>
<keyword evidence="6 7" id="KW-0472">Membrane</keyword>
<dbReference type="InterPro" id="IPR000515">
    <property type="entry name" value="MetI-like"/>
</dbReference>
<name>A0A2S4M1B9_9HYPH</name>
<dbReference type="Pfam" id="PF00528">
    <property type="entry name" value="BPD_transp_1"/>
    <property type="match status" value="1"/>
</dbReference>
<dbReference type="Gene3D" id="1.10.3720.10">
    <property type="entry name" value="MetI-like"/>
    <property type="match status" value="1"/>
</dbReference>
<comment type="caution">
    <text evidence="9">The sequence shown here is derived from an EMBL/GenBank/DDBJ whole genome shotgun (WGS) entry which is preliminary data.</text>
</comment>
<feature type="transmembrane region" description="Helical" evidence="7">
    <location>
        <begin position="240"/>
        <end position="261"/>
    </location>
</feature>
<dbReference type="InterPro" id="IPR035906">
    <property type="entry name" value="MetI-like_sf"/>
</dbReference>
<accession>A0A2S4M1B9</accession>
<dbReference type="Proteomes" id="UP000236919">
    <property type="component" value="Unassembled WGS sequence"/>
</dbReference>
<dbReference type="GO" id="GO:0005886">
    <property type="term" value="C:plasma membrane"/>
    <property type="evidence" value="ECO:0007669"/>
    <property type="project" value="UniProtKB-SubCell"/>
</dbReference>
<keyword evidence="4 7" id="KW-0812">Transmembrane</keyword>
<keyword evidence="5 7" id="KW-1133">Transmembrane helix</keyword>
<evidence type="ECO:0000313" key="9">
    <source>
        <dbReference type="EMBL" id="POR48379.1"/>
    </source>
</evidence>
<feature type="transmembrane region" description="Helical" evidence="7">
    <location>
        <begin position="84"/>
        <end position="106"/>
    </location>
</feature>
<dbReference type="AlphaFoldDB" id="A0A2S4M1B9"/>
<dbReference type="SUPFAM" id="SSF161098">
    <property type="entry name" value="MetI-like"/>
    <property type="match status" value="1"/>
</dbReference>
<dbReference type="CDD" id="cd06261">
    <property type="entry name" value="TM_PBP2"/>
    <property type="match status" value="1"/>
</dbReference>
<dbReference type="GO" id="GO:0055085">
    <property type="term" value="P:transmembrane transport"/>
    <property type="evidence" value="ECO:0007669"/>
    <property type="project" value="InterPro"/>
</dbReference>
<feature type="transmembrane region" description="Helical" evidence="7">
    <location>
        <begin position="29"/>
        <end position="49"/>
    </location>
</feature>
<feature type="transmembrane region" description="Helical" evidence="7">
    <location>
        <begin position="118"/>
        <end position="138"/>
    </location>
</feature>
<evidence type="ECO:0000256" key="7">
    <source>
        <dbReference type="RuleBase" id="RU363032"/>
    </source>
</evidence>
<reference evidence="9 10" key="1">
    <citation type="submission" date="2018-01" db="EMBL/GenBank/DDBJ databases">
        <title>Genomic Encyclopedia of Type Strains, Phase III (KMG-III): the genomes of soil and plant-associated and newly described type strains.</title>
        <authorList>
            <person name="Whitman W."/>
        </authorList>
    </citation>
    <scope>NUCLEOTIDE SEQUENCE [LARGE SCALE GENOMIC DNA]</scope>
    <source>
        <strain evidence="9 10">1131</strain>
    </source>
</reference>
<keyword evidence="2 7" id="KW-0813">Transport</keyword>
<dbReference type="PANTHER" id="PTHR30151">
    <property type="entry name" value="ALKANE SULFONATE ABC TRANSPORTER-RELATED, MEMBRANE SUBUNIT"/>
    <property type="match status" value="1"/>
</dbReference>
<feature type="transmembrane region" description="Helical" evidence="7">
    <location>
        <begin position="144"/>
        <end position="163"/>
    </location>
</feature>
<dbReference type="PANTHER" id="PTHR30151:SF0">
    <property type="entry name" value="ABC TRANSPORTER PERMEASE PROTEIN MJ0413-RELATED"/>
    <property type="match status" value="1"/>
</dbReference>
<gene>
    <name evidence="9" type="ORF">CYD53_115127</name>
</gene>